<dbReference type="AlphaFoldDB" id="A0A370I3C3"/>
<gene>
    <name evidence="2" type="ORF">DFR76_106124</name>
</gene>
<dbReference type="InterPro" id="IPR036291">
    <property type="entry name" value="NAD(P)-bd_dom_sf"/>
</dbReference>
<dbReference type="Pfam" id="PF01370">
    <property type="entry name" value="Epimerase"/>
    <property type="match status" value="1"/>
</dbReference>
<dbReference type="EMBL" id="QQBC01000006">
    <property type="protein sequence ID" value="RDI65255.1"/>
    <property type="molecule type" value="Genomic_DNA"/>
</dbReference>
<evidence type="ECO:0000313" key="2">
    <source>
        <dbReference type="EMBL" id="RDI65255.1"/>
    </source>
</evidence>
<dbReference type="PANTHER" id="PTHR12126:SF11">
    <property type="entry name" value="NADH DEHYDROGENASE [UBIQUINONE] 1 ALPHA SUBCOMPLEX SUBUNIT 9, MITOCHONDRIAL"/>
    <property type="match status" value="1"/>
</dbReference>
<protein>
    <submittedName>
        <fullName evidence="2">Uncharacterized protein YbjT (DUF2867 family)</fullName>
    </submittedName>
</protein>
<dbReference type="SUPFAM" id="SSF51735">
    <property type="entry name" value="NAD(P)-binding Rossmann-fold domains"/>
    <property type="match status" value="1"/>
</dbReference>
<sequence length="265" mass="29255">MRRLGCGEAAECGWVVIMSTVLVTGGTGALGRRLVERLRVRGHEVRVLSRREGAGTHVGDLATGEGVRAAVQGAELIVHAASDPRRMGRTDVAQTRNLLAVAGDVRHVLYVSIVGIDRIPLRFYRYKLACEELIAGGTVPHTILRATQFHTLIANVLRRTERLPFAPLPLDFRFQPAATEDAALRIAETVEGRPLGRAPEFGGPEILTLGELVEIWRAQRGRPRRIVRMPLRGKIAHGYRSGYNLTPEHRDGVQTWAQYVAALRD</sequence>
<evidence type="ECO:0000313" key="3">
    <source>
        <dbReference type="Proteomes" id="UP000254869"/>
    </source>
</evidence>
<proteinExistence type="predicted"/>
<dbReference type="PANTHER" id="PTHR12126">
    <property type="entry name" value="NADH-UBIQUINONE OXIDOREDUCTASE 39 KDA SUBUNIT-RELATED"/>
    <property type="match status" value="1"/>
</dbReference>
<dbReference type="STRING" id="1210086.GCA_001613105_06773"/>
<comment type="caution">
    <text evidence="2">The sequence shown here is derived from an EMBL/GenBank/DDBJ whole genome shotgun (WGS) entry which is preliminary data.</text>
</comment>
<feature type="domain" description="NAD-dependent epimerase/dehydratase" evidence="1">
    <location>
        <begin position="21"/>
        <end position="110"/>
    </location>
</feature>
<reference evidence="2 3" key="1">
    <citation type="submission" date="2018-07" db="EMBL/GenBank/DDBJ databases">
        <title>Genomic Encyclopedia of Type Strains, Phase IV (KMG-IV): sequencing the most valuable type-strain genomes for metagenomic binning, comparative biology and taxonomic classification.</title>
        <authorList>
            <person name="Goeker M."/>
        </authorList>
    </citation>
    <scope>NUCLEOTIDE SEQUENCE [LARGE SCALE GENOMIC DNA]</scope>
    <source>
        <strain evidence="2 3">DSM 44290</strain>
    </source>
</reference>
<dbReference type="InterPro" id="IPR051207">
    <property type="entry name" value="ComplexI_NDUFA9_subunit"/>
</dbReference>
<organism evidence="2 3">
    <name type="scientific">Nocardia pseudobrasiliensis</name>
    <dbReference type="NCBI Taxonomy" id="45979"/>
    <lineage>
        <taxon>Bacteria</taxon>
        <taxon>Bacillati</taxon>
        <taxon>Actinomycetota</taxon>
        <taxon>Actinomycetes</taxon>
        <taxon>Mycobacteriales</taxon>
        <taxon>Nocardiaceae</taxon>
        <taxon>Nocardia</taxon>
    </lineage>
</organism>
<evidence type="ECO:0000259" key="1">
    <source>
        <dbReference type="Pfam" id="PF01370"/>
    </source>
</evidence>
<dbReference type="Proteomes" id="UP000254869">
    <property type="component" value="Unassembled WGS sequence"/>
</dbReference>
<name>A0A370I3C3_9NOCA</name>
<keyword evidence="3" id="KW-1185">Reference proteome</keyword>
<accession>A0A370I3C3</accession>
<dbReference type="InterPro" id="IPR001509">
    <property type="entry name" value="Epimerase_deHydtase"/>
</dbReference>
<dbReference type="GO" id="GO:0044877">
    <property type="term" value="F:protein-containing complex binding"/>
    <property type="evidence" value="ECO:0007669"/>
    <property type="project" value="TreeGrafter"/>
</dbReference>
<dbReference type="Gene3D" id="3.40.50.720">
    <property type="entry name" value="NAD(P)-binding Rossmann-like Domain"/>
    <property type="match status" value="1"/>
</dbReference>